<protein>
    <submittedName>
        <fullName evidence="2">Uncharacterized protein</fullName>
    </submittedName>
</protein>
<dbReference type="RefSeq" id="WP_060814701.1">
    <property type="nucleotide sequence ID" value="NZ_JARPZN010000026.1"/>
</dbReference>
<dbReference type="AlphaFoldDB" id="A0A376GYX9"/>
<keyword evidence="3" id="KW-1185">Reference proteome</keyword>
<accession>A0A376GYX9</accession>
<evidence type="ECO:0000313" key="1">
    <source>
        <dbReference type="EMBL" id="MDT2691995.1"/>
    </source>
</evidence>
<reference evidence="1" key="2">
    <citation type="submission" date="2023-03" db="EMBL/GenBank/DDBJ databases">
        <authorList>
            <person name="Shen W."/>
            <person name="Cai J."/>
        </authorList>
    </citation>
    <scope>NUCLEOTIDE SEQUENCE</scope>
    <source>
        <strain evidence="1">K69-2</strain>
    </source>
</reference>
<dbReference type="EMBL" id="UFYW01000001">
    <property type="protein sequence ID" value="STD82124.1"/>
    <property type="molecule type" value="Genomic_DNA"/>
</dbReference>
<organism evidence="2 3">
    <name type="scientific">Enterococcus gallinarum</name>
    <dbReference type="NCBI Taxonomy" id="1353"/>
    <lineage>
        <taxon>Bacteria</taxon>
        <taxon>Bacillati</taxon>
        <taxon>Bacillota</taxon>
        <taxon>Bacilli</taxon>
        <taxon>Lactobacillales</taxon>
        <taxon>Enterococcaceae</taxon>
        <taxon>Enterococcus</taxon>
    </lineage>
</organism>
<dbReference type="Proteomes" id="UP000254807">
    <property type="component" value="Unassembled WGS sequence"/>
</dbReference>
<evidence type="ECO:0000313" key="2">
    <source>
        <dbReference type="EMBL" id="STD82124.1"/>
    </source>
</evidence>
<evidence type="ECO:0000313" key="3">
    <source>
        <dbReference type="Proteomes" id="UP000254807"/>
    </source>
</evidence>
<name>A0A376GYX9_ENTGA</name>
<reference evidence="2 3" key="1">
    <citation type="submission" date="2018-06" db="EMBL/GenBank/DDBJ databases">
        <authorList>
            <consortium name="Pathogen Informatics"/>
            <person name="Doyle S."/>
        </authorList>
    </citation>
    <scope>NUCLEOTIDE SEQUENCE [LARGE SCALE GENOMIC DNA]</scope>
    <source>
        <strain evidence="2 3">NCTC12360</strain>
    </source>
</reference>
<sequence>MKQAKKTQSSRSTYQKRFLRQKISELTYLEGWDNDPEIVEKVQRLSKALERVGTQEKQLSSDQPICTMEELSVNSYIQLKKQGYLDCEIKYIFNITAYALARWKKSLGLTKGVVRDLLEVM</sequence>
<dbReference type="Proteomes" id="UP001183682">
    <property type="component" value="Unassembled WGS sequence"/>
</dbReference>
<dbReference type="EMBL" id="JARPZN010000026">
    <property type="protein sequence ID" value="MDT2691995.1"/>
    <property type="molecule type" value="Genomic_DNA"/>
</dbReference>
<gene>
    <name evidence="2" type="ORF">NCTC12360_00543</name>
    <name evidence="1" type="ORF">P7E30_17645</name>
</gene>
<proteinExistence type="predicted"/>